<accession>A0A9W9Z5X8</accession>
<reference evidence="1" key="1">
    <citation type="submission" date="2023-01" db="EMBL/GenBank/DDBJ databases">
        <title>Genome assembly of the deep-sea coral Lophelia pertusa.</title>
        <authorList>
            <person name="Herrera S."/>
            <person name="Cordes E."/>
        </authorList>
    </citation>
    <scope>NUCLEOTIDE SEQUENCE</scope>
    <source>
        <strain evidence="1">USNM1676648</strain>
        <tissue evidence="1">Polyp</tissue>
    </source>
</reference>
<proteinExistence type="predicted"/>
<organism evidence="1 2">
    <name type="scientific">Desmophyllum pertusum</name>
    <dbReference type="NCBI Taxonomy" id="174260"/>
    <lineage>
        <taxon>Eukaryota</taxon>
        <taxon>Metazoa</taxon>
        <taxon>Cnidaria</taxon>
        <taxon>Anthozoa</taxon>
        <taxon>Hexacorallia</taxon>
        <taxon>Scleractinia</taxon>
        <taxon>Caryophylliina</taxon>
        <taxon>Caryophylliidae</taxon>
        <taxon>Desmophyllum</taxon>
    </lineage>
</organism>
<dbReference type="OrthoDB" id="428525at2759"/>
<gene>
    <name evidence="1" type="primary">CLCN6_4</name>
    <name evidence="1" type="ORF">OS493_040009</name>
</gene>
<dbReference type="AlphaFoldDB" id="A0A9W9Z5X8"/>
<comment type="caution">
    <text evidence="1">The sequence shown here is derived from an EMBL/GenBank/DDBJ whole genome shotgun (WGS) entry which is preliminary data.</text>
</comment>
<evidence type="ECO:0000313" key="1">
    <source>
        <dbReference type="EMBL" id="KAJ7375622.1"/>
    </source>
</evidence>
<protein>
    <submittedName>
        <fullName evidence="1">Chloride transport protein 6</fullName>
    </submittedName>
</protein>
<dbReference type="Gene3D" id="1.10.3080.10">
    <property type="entry name" value="Clc chloride channel"/>
    <property type="match status" value="1"/>
</dbReference>
<dbReference type="EMBL" id="MU826623">
    <property type="protein sequence ID" value="KAJ7375622.1"/>
    <property type="molecule type" value="Genomic_DNA"/>
</dbReference>
<evidence type="ECO:0000313" key="2">
    <source>
        <dbReference type="Proteomes" id="UP001163046"/>
    </source>
</evidence>
<sequence>MDSTMTWRHCSSPLKNPQSGSFFTFDGAFSLTAHLGSFSSVFISWPVGRYGASVPSGLFVPCLLCGAAYGRFVGELCR</sequence>
<dbReference type="InterPro" id="IPR014743">
    <property type="entry name" value="Cl-channel_core"/>
</dbReference>
<name>A0A9W9Z5X8_9CNID</name>
<dbReference type="SUPFAM" id="SSF81340">
    <property type="entry name" value="Clc chloride channel"/>
    <property type="match status" value="1"/>
</dbReference>
<dbReference type="Proteomes" id="UP001163046">
    <property type="component" value="Unassembled WGS sequence"/>
</dbReference>
<keyword evidence="2" id="KW-1185">Reference proteome</keyword>